<dbReference type="PANTHER" id="PTHR42921:SF1">
    <property type="entry name" value="ACETOACETYL-COA SYNTHETASE"/>
    <property type="match status" value="1"/>
</dbReference>
<evidence type="ECO:0000259" key="2">
    <source>
        <dbReference type="Pfam" id="PF00501"/>
    </source>
</evidence>
<organism evidence="3 4">
    <name type="scientific">Malassezia cuniculi</name>
    <dbReference type="NCBI Taxonomy" id="948313"/>
    <lineage>
        <taxon>Eukaryota</taxon>
        <taxon>Fungi</taxon>
        <taxon>Dikarya</taxon>
        <taxon>Basidiomycota</taxon>
        <taxon>Ustilaginomycotina</taxon>
        <taxon>Malasseziomycetes</taxon>
        <taxon>Malasseziales</taxon>
        <taxon>Malasseziaceae</taxon>
        <taxon>Malassezia</taxon>
    </lineage>
</organism>
<dbReference type="Gene3D" id="3.30.300.30">
    <property type="match status" value="1"/>
</dbReference>
<dbReference type="EMBL" id="CP119881">
    <property type="protein sequence ID" value="WFD36514.1"/>
    <property type="molecule type" value="Genomic_DNA"/>
</dbReference>
<feature type="compositionally biased region" description="Basic and acidic residues" evidence="1">
    <location>
        <begin position="229"/>
        <end position="239"/>
    </location>
</feature>
<name>A0AAF0EXZ1_9BASI</name>
<keyword evidence="4" id="KW-1185">Reference proteome</keyword>
<dbReference type="SUPFAM" id="SSF56801">
    <property type="entry name" value="Acetyl-CoA synthetase-like"/>
    <property type="match status" value="1"/>
</dbReference>
<sequence>MSFAEKPIQGRLMWTPPEGTKRLDTFRERVSKEHNVDLPDYDALLRWSNTETGLFWRAIWDEIGVVASKEPVETLPDGATMFPPAHWFAGASLNFSENILHHGRADDTALIQCSEISKDTHSITYGELRKKVACAVRALRRIGISSGDTVASYSSNSIENIVAFLAASAIGAVWTSVAPDFGTSGVLERLLTVRPKVLFSVNAVLYNGKLHDHVSKLDATIDGILKEQEAETRAAREQAEGEQDEPSTKRPRREPQSLLGHVIVVPYSGTHPDAKERADGVSGYADGPERMLWDDFIATGDGDDSIEFAQLDFNHPLWILFSSGTTGKPKAITHRAGGMLLQFGKEHLLHGGMTRDDVFFQHTSTGWMMWNWLVGALLAGCPVVLYDGSPMHPTNVLWERAAELGITVFGTSAAYLSALERRGYLATEFGDKIKVRMILSTGSPLRAELYEYAEQLVGRPVQVGSITGGTDLCSLFAAQNVALPVYAGELQCIGLGMDVDVFDDQGRSVPVGVEGNLVCKKPFPAQPIGFWHQPNERYFESYYAQYPGVWYHGDLVSRSAHGGLVMLGRSDGILNPSGIRFGSAEIYEVLESKGASSKTSPLAAVTDSLVVALKTPAQDDEVVVLFLVVGDKDAKWEPIEEEARRLIRAQLSARHVPTFVRQVQGCPKTLNGKRVEVPVKKLINGAPITTINRATLLNPEVLDEYITIGGELRDELAKRASK</sequence>
<feature type="domain" description="AMP-dependent synthetase/ligase" evidence="2">
    <location>
        <begin position="104"/>
        <end position="523"/>
    </location>
</feature>
<dbReference type="InterPro" id="IPR020845">
    <property type="entry name" value="AMP-binding_CS"/>
</dbReference>
<keyword evidence="3" id="KW-0436">Ligase</keyword>
<dbReference type="GO" id="GO:0030729">
    <property type="term" value="F:acetoacetate-CoA ligase activity"/>
    <property type="evidence" value="ECO:0007669"/>
    <property type="project" value="UniProtKB-EC"/>
</dbReference>
<dbReference type="PANTHER" id="PTHR42921">
    <property type="entry name" value="ACETOACETYL-COA SYNTHETASE"/>
    <property type="match status" value="1"/>
</dbReference>
<evidence type="ECO:0000256" key="1">
    <source>
        <dbReference type="SAM" id="MobiDB-lite"/>
    </source>
</evidence>
<dbReference type="Proteomes" id="UP001219933">
    <property type="component" value="Chromosome 5"/>
</dbReference>
<dbReference type="InterPro" id="IPR042099">
    <property type="entry name" value="ANL_N_sf"/>
</dbReference>
<feature type="region of interest" description="Disordered" evidence="1">
    <location>
        <begin position="229"/>
        <end position="255"/>
    </location>
</feature>
<evidence type="ECO:0000313" key="3">
    <source>
        <dbReference type="EMBL" id="WFD36514.1"/>
    </source>
</evidence>
<reference evidence="3" key="1">
    <citation type="submission" date="2023-03" db="EMBL/GenBank/DDBJ databases">
        <title>Mating type loci evolution in Malassezia.</title>
        <authorList>
            <person name="Coelho M.A."/>
        </authorList>
    </citation>
    <scope>NUCLEOTIDE SEQUENCE</scope>
    <source>
        <strain evidence="3">CBS 11721</strain>
    </source>
</reference>
<dbReference type="Pfam" id="PF00501">
    <property type="entry name" value="AMP-binding"/>
    <property type="match status" value="1"/>
</dbReference>
<dbReference type="PROSITE" id="PS00455">
    <property type="entry name" value="AMP_BINDING"/>
    <property type="match status" value="1"/>
</dbReference>
<evidence type="ECO:0000313" key="4">
    <source>
        <dbReference type="Proteomes" id="UP001219933"/>
    </source>
</evidence>
<dbReference type="AlphaFoldDB" id="A0AAF0EXZ1"/>
<accession>A0AAF0EXZ1</accession>
<gene>
    <name evidence="3" type="ORF">MCUN1_003397</name>
</gene>
<dbReference type="EC" id="6.2.1.16" evidence="3"/>
<dbReference type="InterPro" id="IPR000873">
    <property type="entry name" value="AMP-dep_synth/lig_dom"/>
</dbReference>
<proteinExistence type="predicted"/>
<dbReference type="Gene3D" id="3.40.50.12780">
    <property type="entry name" value="N-terminal domain of ligase-like"/>
    <property type="match status" value="1"/>
</dbReference>
<dbReference type="InterPro" id="IPR045851">
    <property type="entry name" value="AMP-bd_C_sf"/>
</dbReference>
<protein>
    <submittedName>
        <fullName evidence="3">Acetoacetate--CoA ligase</fullName>
        <ecNumber evidence="3">6.2.1.16</ecNumber>
    </submittedName>
</protein>